<feature type="transmembrane region" description="Helical" evidence="1">
    <location>
        <begin position="48"/>
        <end position="68"/>
    </location>
</feature>
<dbReference type="EMBL" id="CP144099">
    <property type="protein sequence ID" value="WWC86573.1"/>
    <property type="molecule type" value="Genomic_DNA"/>
</dbReference>
<evidence type="ECO:0000313" key="3">
    <source>
        <dbReference type="Proteomes" id="UP001355207"/>
    </source>
</evidence>
<accession>A0AAX4JNX5</accession>
<dbReference type="Pfam" id="PF14087">
    <property type="entry name" value="DUF4267"/>
    <property type="match status" value="1"/>
</dbReference>
<keyword evidence="1" id="KW-0472">Membrane</keyword>
<dbReference type="Proteomes" id="UP001355207">
    <property type="component" value="Chromosome 2"/>
</dbReference>
<dbReference type="AlphaFoldDB" id="A0AAX4JNX5"/>
<dbReference type="GeneID" id="91092122"/>
<name>A0AAX4JNX5_9TREE</name>
<dbReference type="InterPro" id="IPR025363">
    <property type="entry name" value="DUF4267"/>
</dbReference>
<gene>
    <name evidence="2" type="ORF">L201_001450</name>
</gene>
<protein>
    <submittedName>
        <fullName evidence="2">Uncharacterized protein</fullName>
    </submittedName>
</protein>
<feature type="transmembrane region" description="Helical" evidence="1">
    <location>
        <begin position="80"/>
        <end position="98"/>
    </location>
</feature>
<proteinExistence type="predicted"/>
<dbReference type="RefSeq" id="XP_066073336.1">
    <property type="nucleotide sequence ID" value="XM_066217239.1"/>
</dbReference>
<evidence type="ECO:0000256" key="1">
    <source>
        <dbReference type="SAM" id="Phobius"/>
    </source>
</evidence>
<feature type="transmembrane region" description="Helical" evidence="1">
    <location>
        <begin position="7"/>
        <end position="28"/>
    </location>
</feature>
<feature type="transmembrane region" description="Helical" evidence="1">
    <location>
        <begin position="104"/>
        <end position="124"/>
    </location>
</feature>
<keyword evidence="3" id="KW-1185">Reference proteome</keyword>
<reference evidence="2 3" key="1">
    <citation type="submission" date="2024-01" db="EMBL/GenBank/DDBJ databases">
        <title>Comparative genomics of Cryptococcus and Kwoniella reveals pathogenesis evolution and contrasting modes of karyotype evolution via chromosome fusion or intercentromeric recombination.</title>
        <authorList>
            <person name="Coelho M.A."/>
            <person name="David-Palma M."/>
            <person name="Shea T."/>
            <person name="Bowers K."/>
            <person name="McGinley-Smith S."/>
            <person name="Mohammad A.W."/>
            <person name="Gnirke A."/>
            <person name="Yurkov A.M."/>
            <person name="Nowrousian M."/>
            <person name="Sun S."/>
            <person name="Cuomo C.A."/>
            <person name="Heitman J."/>
        </authorList>
    </citation>
    <scope>NUCLEOTIDE SEQUENCE [LARGE SCALE GENOMIC DNA]</scope>
    <source>
        <strain evidence="2 3">CBS 6074</strain>
    </source>
</reference>
<evidence type="ECO:0000313" key="2">
    <source>
        <dbReference type="EMBL" id="WWC86573.1"/>
    </source>
</evidence>
<keyword evidence="1" id="KW-0812">Transmembrane</keyword>
<organism evidence="2 3">
    <name type="scientific">Kwoniella dendrophila CBS 6074</name>
    <dbReference type="NCBI Taxonomy" id="1295534"/>
    <lineage>
        <taxon>Eukaryota</taxon>
        <taxon>Fungi</taxon>
        <taxon>Dikarya</taxon>
        <taxon>Basidiomycota</taxon>
        <taxon>Agaricomycotina</taxon>
        <taxon>Tremellomycetes</taxon>
        <taxon>Tremellales</taxon>
        <taxon>Cryptococcaceae</taxon>
        <taxon>Kwoniella</taxon>
    </lineage>
</organism>
<keyword evidence="1" id="KW-1133">Transmembrane helix</keyword>
<sequence length="125" mass="13434">MSSFKPAIQSFVPVIGLALVGSGTYGIIKPLHMAHIFGITAAGKSETVFYPGLAVRNLSAGLAVLSLWNQKQYKSLGSFLLCWILVGLVDTNICLTNGPNVKSTWIHVMNTGILSVVSTGLLDWW</sequence>